<reference evidence="3" key="1">
    <citation type="journal article" date="2018" name="Nature">
        <title>The evolutionary history of vertebrate RNA viruses.</title>
        <authorList>
            <person name="Shi M."/>
            <person name="Lin X.D."/>
            <person name="Chen X."/>
            <person name="Tian J.H."/>
            <person name="Chen L.J."/>
            <person name="Li K."/>
            <person name="Wang W."/>
            <person name="Eden J.S."/>
            <person name="Shen J.J."/>
            <person name="Liu L."/>
            <person name="Holmes E.C."/>
            <person name="Zhang Y.Z."/>
        </authorList>
    </citation>
    <scope>NUCLEOTIDE SEQUENCE [LARGE SCALE GENOMIC DNA]</scope>
    <source>
        <strain evidence="3">DSYS15584</strain>
    </source>
</reference>
<feature type="region of interest" description="Disordered" evidence="1">
    <location>
        <begin position="82"/>
        <end position="102"/>
    </location>
</feature>
<dbReference type="GeneID" id="54124730"/>
<sequence>MKKSFCKLCTLPNGPLSPKGTGCKCTRLAYFMGDDVTEASVSGTNGRRRRRKPKTITRRRFELLHGIITTTPALPSGFYTTSSSSGGVVKSKRPAQPTSKKQFKPKKRLFFNQYPEGFGSRPKVKQTNVNTSCLTESSDDFRVVFEKRVTFSRVVVTHTYPSDGGYCTRKTGGYGVVDLVPNKKNHMLSVEDVAFLERPCSFGCTLEHGSVPGDGYCGYHALVVVAGIKSCGHRFCIWWMINKKRFIQTGICAMPSGSTSHTQLWADDASLYKLAWCIGTNVTLDSEGFATTTGEWLGASGQHLVLRSHHWIPVERPPTDRPSHYTEFDPRPDGCVPLYLPSLRQGYRYMAPGEISPIGATVLSDFVTGVNMLQISTSAPTNTLPGVTSGEAEGQISLPPAVDAAVAAVELGTDFEVSVIPSSSRPTTPDSWDDSSCQADDEGVFSYENTPPTTPPPFLSEQTIVPFDWDPEEHSSHFALVRRRVTGPKFSIDSDSSDLSEGVSPTPRTSYTSNWHGPLQSRFQKLRNYFTSSLFLIQMTLLSLIGPFRRGYKSFAAKSKSFSNWTCGRVFKIKGALQASSNTSEDPKTSDSPVITNGSLGFGFDFSLVFPGGVSGAISSCQYTLQSAISRLNKDWGPFLHVVLTMLAGKLVGLPIHIMCTLAFVSVAWQHDPLVLLPIPILAKIFCWPDLAAAVVYYLVTLGLFGRDVHDWFTPKHSSWKRWRQQIWKPAIAAAIIAFFVLPVPYTLHSLLPWGGKIVPYGYTGAIHGSVDLHNGYALIPTWPYINALAVFQEVLSYLLSPLLLLGPMVGILLAIVVLSAQYINPHWRCHNVSWFDFRCAKCCTKEKQLRFFGHCFTCQSDAFCDEHRFGCLNRMSGHRAPPPALRIALSTPGAYSDHWVNFMDCAPTGVLPSVNNISSWRPQTGVVYAVNTDFDLTLVSALSYVYGVSVDCTRWHTRPKSGPTTRVNEVGLEVYKQLIKAPGYRSIPTPTLAQDGSFTFNVGSEREFNIKGVVQCAGDTFCMYGLFPTGYSPTHSELEVLREHKLSPSTYDNPRPLAAEIWVRHTSFVQSDWVRRGYTGFVSTPTTEAEVQCDQFCWRTFRPSDLSIDQNTCKLTSPRAFKGCTVQALFFDGMRPVLDSNPFEALKVAKLTTRESVNVALTAPANVSVVPECYTKPIKERVLSEVQSCNLTGAFAIPELASLRAVPPGVTHPTPTESTLVLSYDAGLWTFSGDISSPGQIWIKTTSNLFVPEAEICIEQALGFKARAAVALVLLALAGVLHLTLFNWERSIDMGNWDGFFLGTVHPLTVTSGIPFIAIPTVMALGAVCWFGVSKACGFWSDIQVCALAYLLMICTCLMPRLSLPVTFAFCLIGFCNAKFASLAALSMTMWLPLGPGIALVLAMFYLKATVFAFGVTNMPFNQAAMRNWYLTPTIAQMLMEATNTDIAKLTAYAVTSGPTATLAQELIGVLCDHTPRKYSCPNFMVHQSRENITISPLKNRVVVISSSYGSGHGFVRSAANGVCHVTTVRHVLPSNTGSATLTCGGVSLEIVNHVTVGELVKLECKGNLGTLPAMAESRMCVGSPVEYHSLTGSFNLYVARTNVPTPVGATVAGDSGTVITQKGSGGEHVIVGYHQGVVGAFAAYVNPAGVVCPPLSDTPTSLTDDNIPVEWIGNDSSVVRKSWISCRNVSAVGKHELSSLEAVLSDSGARTAQQTGMLPLGEGWTIFTILFSLFGLLTLKRTLSKTVPCWYRAISCCVMATAFNALFFASAGVVVTSAAAFTAEPATQAFALEASYTTALSLTMCVSLFWMIAGVVSTSVKSLGIVAFATALATSWKGYFTLALIPGTCLHPVLDFSIVGMCLCVDLLVRSGKLWPLKYINFFMTPVCLLPKVRTLPYGTFGHLPAGCSIVYQSDEDSLSELLNEAQLTMELALEGETVPVKLLHTLVNALAAYCGLNDGWVTPPVEAYGVVQSSDDIDRLSTKDLEVLAADPEKGKAARKALARRAAFTAMMESRLAAAARTASKDTLSSEIVPRIWGALKSTLSKVTSLTTDRYIIKLTLDEVQEEAAKLGVILVDYASVPSLGCCIGRYTLPPVFLSSSSEDDTTEPGPVTNQLDDSRRLMSKIKRLPRQEGNTGFCDFYVGSKMVGTTSKSHPDNYVEVRTRGTSYFANPDHVQDLLGFVAQSDTSSVFR</sequence>
<feature type="region of interest" description="Disordered" evidence="1">
    <location>
        <begin position="492"/>
        <end position="511"/>
    </location>
</feature>
<feature type="transmembrane region" description="Helical" evidence="2">
    <location>
        <begin position="1719"/>
        <end position="1739"/>
    </location>
</feature>
<name>A0A2P1GMW1_9NIDO</name>
<feature type="transmembrane region" description="Helical" evidence="2">
    <location>
        <begin position="639"/>
        <end position="669"/>
    </location>
</feature>
<keyword evidence="4" id="KW-1185">Reference proteome</keyword>
<feature type="transmembrane region" description="Helical" evidence="2">
    <location>
        <begin position="1346"/>
        <end position="1362"/>
    </location>
</feature>
<evidence type="ECO:0000256" key="2">
    <source>
        <dbReference type="SAM" id="Phobius"/>
    </source>
</evidence>
<feature type="transmembrane region" description="Helical" evidence="2">
    <location>
        <begin position="1309"/>
        <end position="1334"/>
    </location>
</feature>
<keyword evidence="2" id="KW-1133">Transmembrane helix</keyword>
<evidence type="ECO:0000313" key="4">
    <source>
        <dbReference type="Proteomes" id="UP000501042"/>
    </source>
</evidence>
<dbReference type="RefSeq" id="YP_009755851.1">
    <property type="nucleotide sequence ID" value="NC_046957.1"/>
</dbReference>
<protein>
    <submittedName>
        <fullName evidence="3">1A</fullName>
    </submittedName>
</protein>
<feature type="region of interest" description="Disordered" evidence="1">
    <location>
        <begin position="420"/>
        <end position="441"/>
    </location>
</feature>
<dbReference type="Proteomes" id="UP000501042">
    <property type="component" value="Segment"/>
</dbReference>
<feature type="transmembrane region" description="Helical" evidence="2">
    <location>
        <begin position="681"/>
        <end position="706"/>
    </location>
</feature>
<feature type="transmembrane region" description="Helical" evidence="2">
    <location>
        <begin position="529"/>
        <end position="548"/>
    </location>
</feature>
<accession>A0A2P1GMW1</accession>
<feature type="transmembrane region" description="Helical" evidence="2">
    <location>
        <begin position="1751"/>
        <end position="1784"/>
    </location>
</feature>
<evidence type="ECO:0000256" key="1">
    <source>
        <dbReference type="SAM" id="MobiDB-lite"/>
    </source>
</evidence>
<keyword evidence="2" id="KW-0812">Transmembrane</keyword>
<feature type="transmembrane region" description="Helical" evidence="2">
    <location>
        <begin position="795"/>
        <end position="819"/>
    </location>
</feature>
<feature type="compositionally biased region" description="Polar residues" evidence="1">
    <location>
        <begin position="420"/>
        <end position="438"/>
    </location>
</feature>
<evidence type="ECO:0000313" key="3">
    <source>
        <dbReference type="EMBL" id="AVM87310.1"/>
    </source>
</evidence>
<feature type="transmembrane region" description="Helical" evidence="2">
    <location>
        <begin position="1399"/>
        <end position="1418"/>
    </location>
</feature>
<feature type="transmembrane region" description="Helical" evidence="2">
    <location>
        <begin position="727"/>
        <end position="746"/>
    </location>
</feature>
<dbReference type="KEGG" id="vg:54124730"/>
<keyword evidence="2" id="KW-0472">Membrane</keyword>
<dbReference type="EMBL" id="MG600020">
    <property type="protein sequence ID" value="AVM87310.1"/>
    <property type="molecule type" value="Genomic_RNA"/>
</dbReference>
<organism evidence="3">
    <name type="scientific">Wuhan japanese halfbeak arterivirus</name>
    <dbReference type="NCBI Taxonomy" id="2116443"/>
    <lineage>
        <taxon>Viruses</taxon>
        <taxon>Riboviria</taxon>
        <taxon>Orthornavirae</taxon>
        <taxon>Pisuviricota</taxon>
        <taxon>Pisoniviricetes</taxon>
        <taxon>Nidovirales</taxon>
        <taxon>Nanidovirineae</taxon>
        <taxon>Nanhypoviridae</taxon>
        <taxon>Hyporhamsavirinae</taxon>
        <taxon>Sajorinivirus</taxon>
        <taxon>Sajorinivirus hyporhamphi</taxon>
        <taxon>Halfbeak nidovirus 1</taxon>
    </lineage>
</organism>
<feature type="transmembrane region" description="Helical" evidence="2">
    <location>
        <begin position="1796"/>
        <end position="1818"/>
    </location>
</feature>
<proteinExistence type="predicted"/>
<feature type="transmembrane region" description="Helical" evidence="2">
    <location>
        <begin position="1269"/>
        <end position="1289"/>
    </location>
</feature>
<feature type="transmembrane region" description="Helical" evidence="2">
    <location>
        <begin position="1368"/>
        <end position="1387"/>
    </location>
</feature>
<feature type="transmembrane region" description="Helical" evidence="2">
    <location>
        <begin position="1825"/>
        <end position="1847"/>
    </location>
</feature>